<feature type="domain" description="Endonuclease/exonuclease/phosphatase" evidence="2">
    <location>
        <begin position="61"/>
        <end position="266"/>
    </location>
</feature>
<accession>A0A7I9V6U0</accession>
<organism evidence="3 4">
    <name type="scientific">Gordonia spumicola</name>
    <dbReference type="NCBI Taxonomy" id="589161"/>
    <lineage>
        <taxon>Bacteria</taxon>
        <taxon>Bacillati</taxon>
        <taxon>Actinomycetota</taxon>
        <taxon>Actinomycetes</taxon>
        <taxon>Mycobacteriales</taxon>
        <taxon>Gordoniaceae</taxon>
        <taxon>Gordonia</taxon>
    </lineage>
</organism>
<dbReference type="InterPro" id="IPR005135">
    <property type="entry name" value="Endo/exonuclease/phosphatase"/>
</dbReference>
<proteinExistence type="predicted"/>
<feature type="transmembrane region" description="Helical" evidence="1">
    <location>
        <begin position="28"/>
        <end position="44"/>
    </location>
</feature>
<keyword evidence="1" id="KW-0472">Membrane</keyword>
<keyword evidence="4" id="KW-1185">Reference proteome</keyword>
<evidence type="ECO:0000256" key="1">
    <source>
        <dbReference type="SAM" id="Phobius"/>
    </source>
</evidence>
<evidence type="ECO:0000259" key="2">
    <source>
        <dbReference type="Pfam" id="PF03372"/>
    </source>
</evidence>
<keyword evidence="1" id="KW-0812">Transmembrane</keyword>
<dbReference type="Proteomes" id="UP000444960">
    <property type="component" value="Unassembled WGS sequence"/>
</dbReference>
<comment type="caution">
    <text evidence="3">The sequence shown here is derived from an EMBL/GenBank/DDBJ whole genome shotgun (WGS) entry which is preliminary data.</text>
</comment>
<dbReference type="SUPFAM" id="SSF56219">
    <property type="entry name" value="DNase I-like"/>
    <property type="match status" value="1"/>
</dbReference>
<dbReference type="AlphaFoldDB" id="A0A7I9V6U0"/>
<dbReference type="InterPro" id="IPR036691">
    <property type="entry name" value="Endo/exonu/phosph_ase_sf"/>
</dbReference>
<sequence>MSPIVVAVAIVVAGVGVAAWAGRARILAGALTAVVLVAGLVLYVPRFVSSGRPADDALTVLTSNVMLGRADVDAIAALVRDNDVDVLAVQELTAEAAERIAASTIASDLPHAFVRPDVLAQGSAIYSRFPMSSHARLDGFTFATLTATVEAPRRGDVQVFAVHPIPPPHVVRWDSELDRLGNAMRSVRAERPVIALGDFNSTLDHPQFRRLLTDGLRDAGALAGAGLIPTYPTDKWYPPVVGIDHVVVRGLEASSVTAHDIPGSDHRAVLAVLG</sequence>
<gene>
    <name evidence="3" type="ORF">nbrc107696_14530</name>
</gene>
<dbReference type="RefSeq" id="WP_228461268.1">
    <property type="nucleotide sequence ID" value="NZ_BJOV01000003.1"/>
</dbReference>
<dbReference type="Pfam" id="PF03372">
    <property type="entry name" value="Exo_endo_phos"/>
    <property type="match status" value="1"/>
</dbReference>
<evidence type="ECO:0000313" key="3">
    <source>
        <dbReference type="EMBL" id="GEE01007.1"/>
    </source>
</evidence>
<keyword evidence="1" id="KW-1133">Transmembrane helix</keyword>
<evidence type="ECO:0000313" key="4">
    <source>
        <dbReference type="Proteomes" id="UP000444960"/>
    </source>
</evidence>
<protein>
    <recommendedName>
        <fullName evidence="2">Endonuclease/exonuclease/phosphatase domain-containing protein</fullName>
    </recommendedName>
</protein>
<dbReference type="EMBL" id="BJOV01000003">
    <property type="protein sequence ID" value="GEE01007.1"/>
    <property type="molecule type" value="Genomic_DNA"/>
</dbReference>
<dbReference type="Gene3D" id="3.60.10.10">
    <property type="entry name" value="Endonuclease/exonuclease/phosphatase"/>
    <property type="match status" value="1"/>
</dbReference>
<reference evidence="4" key="1">
    <citation type="submission" date="2019-06" db="EMBL/GenBank/DDBJ databases">
        <title>Gordonia isolated from sludge of a wastewater treatment plant.</title>
        <authorList>
            <person name="Tamura T."/>
            <person name="Aoyama K."/>
            <person name="Kang Y."/>
            <person name="Saito S."/>
            <person name="Akiyama N."/>
            <person name="Yazawa K."/>
            <person name="Gonoi T."/>
            <person name="Mikami Y."/>
        </authorList>
    </citation>
    <scope>NUCLEOTIDE SEQUENCE [LARGE SCALE GENOMIC DNA]</scope>
    <source>
        <strain evidence="4">NBRC 107696</strain>
    </source>
</reference>
<name>A0A7I9V6U0_9ACTN</name>
<dbReference type="GO" id="GO:0003824">
    <property type="term" value="F:catalytic activity"/>
    <property type="evidence" value="ECO:0007669"/>
    <property type="project" value="InterPro"/>
</dbReference>